<dbReference type="PANTHER" id="PTHR43394">
    <property type="entry name" value="ATP-DEPENDENT PERMEASE MDL1, MITOCHONDRIAL"/>
    <property type="match status" value="1"/>
</dbReference>
<dbReference type="Pfam" id="PF00005">
    <property type="entry name" value="ABC_tran"/>
    <property type="match status" value="1"/>
</dbReference>
<keyword evidence="10" id="KW-0378">Hydrolase</keyword>
<evidence type="ECO:0000313" key="10">
    <source>
        <dbReference type="EMBL" id="CUN78834.1"/>
    </source>
</evidence>
<dbReference type="InterPro" id="IPR027417">
    <property type="entry name" value="P-loop_NTPase"/>
</dbReference>
<evidence type="ECO:0000259" key="9">
    <source>
        <dbReference type="PROSITE" id="PS50929"/>
    </source>
</evidence>
<dbReference type="GO" id="GO:0005524">
    <property type="term" value="F:ATP binding"/>
    <property type="evidence" value="ECO:0007669"/>
    <property type="project" value="UniProtKB-KW"/>
</dbReference>
<evidence type="ECO:0000256" key="7">
    <source>
        <dbReference type="SAM" id="Phobius"/>
    </source>
</evidence>
<dbReference type="InterPro" id="IPR003593">
    <property type="entry name" value="AAA+_ATPase"/>
</dbReference>
<dbReference type="Gene3D" id="3.40.50.300">
    <property type="entry name" value="P-loop containing nucleotide triphosphate hydrolases"/>
    <property type="match status" value="1"/>
</dbReference>
<dbReference type="InterPro" id="IPR011527">
    <property type="entry name" value="ABC1_TM_dom"/>
</dbReference>
<evidence type="ECO:0000256" key="1">
    <source>
        <dbReference type="ARBA" id="ARBA00004651"/>
    </source>
</evidence>
<keyword evidence="4 10" id="KW-0067">ATP-binding</keyword>
<keyword evidence="6 7" id="KW-0472">Membrane</keyword>
<dbReference type="Gene3D" id="1.20.1560.10">
    <property type="entry name" value="ABC transporter type 1, transmembrane domain"/>
    <property type="match status" value="1"/>
</dbReference>
<dbReference type="EMBL" id="CYZR01000003">
    <property type="protein sequence ID" value="CUN78834.1"/>
    <property type="molecule type" value="Genomic_DNA"/>
</dbReference>
<feature type="transmembrane region" description="Helical" evidence="7">
    <location>
        <begin position="447"/>
        <end position="469"/>
    </location>
</feature>
<proteinExistence type="predicted"/>
<dbReference type="EC" id="3.6.3.-" evidence="10"/>
<reference evidence="10 11" key="1">
    <citation type="submission" date="2015-09" db="EMBL/GenBank/DDBJ databases">
        <authorList>
            <consortium name="Pathogen Informatics"/>
            <person name="Wu L."/>
            <person name="Ma J."/>
        </authorList>
    </citation>
    <scope>NUCLEOTIDE SEQUENCE [LARGE SCALE GENOMIC DNA]</scope>
    <source>
        <strain evidence="10 11">2789STDY5834858</strain>
    </source>
</reference>
<dbReference type="SUPFAM" id="SSF52540">
    <property type="entry name" value="P-loop containing nucleoside triphosphate hydrolases"/>
    <property type="match status" value="1"/>
</dbReference>
<sequence>MVKLMRYLKGSVFAVIVIVIFLAIQAMANLALPNYTSNIVDIGIQQNGIENSVPSVIQESELDKILLFMSSNDKQTVEQDYKLIDKGNLSKEQYDSYVKKYPALANEALYVLDNTNSSQLTTLNNILGKPILLVQMLEKGSKGNELKAALLSNLPASEAAKYENAGIFTVLQTLPKDQLDQIVSEIDAKINNMPESLVTQTAVTYIKTQYEAIGVNVNKLQSNYIWKVGIIMVVIALISMIASIVVTFIASKVAAKIGMNLRGKIFKKVMSFSNSELDKFSTASLITRSANDVQQVQNLMVMFLRLVFYAPILGIGGFIEVLYTNASMSWLIGVIILVIIGCVVVIFAIAVPKYKKVQKLVDKVNLVIRENLTGMLVIRAFTTQKHEEERFDDVNKDLTKTTLFVTRVTSVMMPLVILIMNVSTIAIVWVGAYKINNGTMQVGDMMAFIQYVMLIIMAFVMVTMLSIMLPRAAVSAQRIDEILETEPSIKDPKEIKSFDENKKGLVEFRNVSFKYPSAEQNVLTNITFTAKPGETTAIIGSTGSGKSTIINLIPRFYDATEGEVLVDGVNVKDVSQHDLREKIGYVPQKGVLFSGTIDSNIKYNNDKINDDDVKFAVDISQSKEFIEQKPDGLESRISQGGANVSGGQKQRLSIARAIAKRPDIYIFDDSFSALDFKTDSKLRKALKENTGDSTVILVAQRVSTILKANKILVIDEGKIVGMGTHRELLDTCDVYKQIALSQLSKEELYNE</sequence>
<protein>
    <submittedName>
        <fullName evidence="10">Multidrug export ATP-binding/permease protein SAV1866</fullName>
        <ecNumber evidence="10">3.6.3.-</ecNumber>
    </submittedName>
</protein>
<dbReference type="SMART" id="SM00382">
    <property type="entry name" value="AAA"/>
    <property type="match status" value="1"/>
</dbReference>
<dbReference type="PANTHER" id="PTHR43394:SF1">
    <property type="entry name" value="ATP-BINDING CASSETTE SUB-FAMILY B MEMBER 10, MITOCHONDRIAL"/>
    <property type="match status" value="1"/>
</dbReference>
<dbReference type="InterPro" id="IPR003439">
    <property type="entry name" value="ABC_transporter-like_ATP-bd"/>
</dbReference>
<keyword evidence="11" id="KW-1185">Reference proteome</keyword>
<evidence type="ECO:0000256" key="5">
    <source>
        <dbReference type="ARBA" id="ARBA00022989"/>
    </source>
</evidence>
<organism evidence="10 11">
    <name type="scientific">Sarcina ventriculi</name>
    <name type="common">Clostridium ventriculi</name>
    <dbReference type="NCBI Taxonomy" id="1267"/>
    <lineage>
        <taxon>Bacteria</taxon>
        <taxon>Bacillati</taxon>
        <taxon>Bacillota</taxon>
        <taxon>Clostridia</taxon>
        <taxon>Eubacteriales</taxon>
        <taxon>Clostridiaceae</taxon>
        <taxon>Sarcina</taxon>
    </lineage>
</organism>
<feature type="transmembrane region" description="Helical" evidence="7">
    <location>
        <begin position="306"/>
        <end position="324"/>
    </location>
</feature>
<feature type="domain" description="ABC transmembrane type-1" evidence="9">
    <location>
        <begin position="212"/>
        <end position="471"/>
    </location>
</feature>
<gene>
    <name evidence="10" type="ORF">ERS852473_01098</name>
</gene>
<dbReference type="PROSITE" id="PS50929">
    <property type="entry name" value="ABC_TM1F"/>
    <property type="match status" value="1"/>
</dbReference>
<keyword evidence="2 7" id="KW-0812">Transmembrane</keyword>
<feature type="transmembrane region" description="Helical" evidence="7">
    <location>
        <begin position="330"/>
        <end position="351"/>
    </location>
</feature>
<dbReference type="PROSITE" id="PS50893">
    <property type="entry name" value="ABC_TRANSPORTER_2"/>
    <property type="match status" value="1"/>
</dbReference>
<feature type="transmembrane region" description="Helical" evidence="7">
    <location>
        <begin position="12"/>
        <end position="32"/>
    </location>
</feature>
<keyword evidence="5 7" id="KW-1133">Transmembrane helix</keyword>
<dbReference type="InterPro" id="IPR039421">
    <property type="entry name" value="Type_1_exporter"/>
</dbReference>
<accession>A0ABP2ARY3</accession>
<evidence type="ECO:0000256" key="3">
    <source>
        <dbReference type="ARBA" id="ARBA00022741"/>
    </source>
</evidence>
<evidence type="ECO:0000256" key="2">
    <source>
        <dbReference type="ARBA" id="ARBA00022692"/>
    </source>
</evidence>
<dbReference type="RefSeq" id="WP_055258431.1">
    <property type="nucleotide sequence ID" value="NZ_CABIXL010000003.1"/>
</dbReference>
<name>A0ABP2ARY3_SARVE</name>
<evidence type="ECO:0000259" key="8">
    <source>
        <dbReference type="PROSITE" id="PS50893"/>
    </source>
</evidence>
<feature type="domain" description="ABC transporter" evidence="8">
    <location>
        <begin position="506"/>
        <end position="741"/>
    </location>
</feature>
<dbReference type="SUPFAM" id="SSF90123">
    <property type="entry name" value="ABC transporter transmembrane region"/>
    <property type="match status" value="1"/>
</dbReference>
<keyword evidence="3" id="KW-0547">Nucleotide-binding</keyword>
<evidence type="ECO:0000256" key="6">
    <source>
        <dbReference type="ARBA" id="ARBA00023136"/>
    </source>
</evidence>
<comment type="subcellular location">
    <subcellularLocation>
        <location evidence="1">Cell membrane</location>
        <topology evidence="1">Multi-pass membrane protein</topology>
    </subcellularLocation>
</comment>
<dbReference type="InterPro" id="IPR036640">
    <property type="entry name" value="ABC1_TM_sf"/>
</dbReference>
<dbReference type="Pfam" id="PF00664">
    <property type="entry name" value="ABC_membrane"/>
    <property type="match status" value="1"/>
</dbReference>
<dbReference type="InterPro" id="IPR017871">
    <property type="entry name" value="ABC_transporter-like_CS"/>
</dbReference>
<evidence type="ECO:0000313" key="11">
    <source>
        <dbReference type="Proteomes" id="UP000095488"/>
    </source>
</evidence>
<dbReference type="PROSITE" id="PS00211">
    <property type="entry name" value="ABC_TRANSPORTER_1"/>
    <property type="match status" value="1"/>
</dbReference>
<feature type="transmembrane region" description="Helical" evidence="7">
    <location>
        <begin position="224"/>
        <end position="250"/>
    </location>
</feature>
<dbReference type="GO" id="GO:0016787">
    <property type="term" value="F:hydrolase activity"/>
    <property type="evidence" value="ECO:0007669"/>
    <property type="project" value="UniProtKB-KW"/>
</dbReference>
<feature type="transmembrane region" description="Helical" evidence="7">
    <location>
        <begin position="415"/>
        <end position="435"/>
    </location>
</feature>
<comment type="caution">
    <text evidence="10">The sequence shown here is derived from an EMBL/GenBank/DDBJ whole genome shotgun (WGS) entry which is preliminary data.</text>
</comment>
<dbReference type="CDD" id="cd18548">
    <property type="entry name" value="ABC_6TM_Tm287_like"/>
    <property type="match status" value="1"/>
</dbReference>
<evidence type="ECO:0000256" key="4">
    <source>
        <dbReference type="ARBA" id="ARBA00022840"/>
    </source>
</evidence>
<dbReference type="Proteomes" id="UP000095488">
    <property type="component" value="Unassembled WGS sequence"/>
</dbReference>